<keyword evidence="1" id="KW-0472">Membrane</keyword>
<gene>
    <name evidence="3" type="ORF">CBF53_09780</name>
    <name evidence="4" type="ORF">CBF70_01585</name>
</gene>
<proteinExistence type="predicted"/>
<evidence type="ECO:0000313" key="4">
    <source>
        <dbReference type="EMBL" id="OYR93110.1"/>
    </source>
</evidence>
<feature type="transmembrane region" description="Helical" evidence="1">
    <location>
        <begin position="81"/>
        <end position="101"/>
    </location>
</feature>
<sequence>MRKASFGRVLWGLGLLAAAAFLVLDQLHLMPLELGFWAIFWTVVFGATLITSLVNKSLGGSIFSIAFLLIIYAKPLHIERIVPWTVLLAAFLIWGGLRLIFKKSWRPTVIINGEKVNANWSDLKAPHKFKAEHVFSDTSSSDNGDNIVISEKMSSTSRYIHSQHLETVTVNVSMGDVNVYLDSAKPAGDEVVANINMSMGDINIYIPTSWRVDNQLEHKFGDFTIEGDQPAEGPTLVLQGRANMGDLTIKRV</sequence>
<evidence type="ECO:0000313" key="5">
    <source>
        <dbReference type="Proteomes" id="UP000215828"/>
    </source>
</evidence>
<evidence type="ECO:0000256" key="1">
    <source>
        <dbReference type="SAM" id="Phobius"/>
    </source>
</evidence>
<feature type="transmembrane region" description="Helical" evidence="1">
    <location>
        <begin position="34"/>
        <end position="51"/>
    </location>
</feature>
<feature type="domain" description="LiaF transmembrane" evidence="2">
    <location>
        <begin position="10"/>
        <end position="105"/>
    </location>
</feature>
<reference evidence="3 6" key="2">
    <citation type="submission" date="2017-05" db="EMBL/GenBank/DDBJ databases">
        <authorList>
            <person name="Lin X.B."/>
            <person name="Stothard P."/>
            <person name="Tasseva G."/>
            <person name="Walter J."/>
        </authorList>
    </citation>
    <scope>NUCLEOTIDE SEQUENCE [LARGE SCALE GENOMIC DNA]</scope>
    <source>
        <strain evidence="3 6">609u</strain>
    </source>
</reference>
<dbReference type="EMBL" id="NGNX01000004">
    <property type="protein sequence ID" value="OYR93110.1"/>
    <property type="molecule type" value="Genomic_DNA"/>
</dbReference>
<dbReference type="Pfam" id="PF22570">
    <property type="entry name" value="LiaF-TM"/>
    <property type="match status" value="1"/>
</dbReference>
<dbReference type="RefSeq" id="WP_057718331.1">
    <property type="nucleotide sequence ID" value="NZ_NGNV01000062.1"/>
</dbReference>
<feature type="transmembrane region" description="Helical" evidence="1">
    <location>
        <begin position="58"/>
        <end position="75"/>
    </location>
</feature>
<dbReference type="EMBL" id="NGNV01000062">
    <property type="protein sequence ID" value="OYR86993.1"/>
    <property type="molecule type" value="Genomic_DNA"/>
</dbReference>
<evidence type="ECO:0000313" key="3">
    <source>
        <dbReference type="EMBL" id="OYR86993.1"/>
    </source>
</evidence>
<evidence type="ECO:0000313" key="6">
    <source>
        <dbReference type="Proteomes" id="UP000216316"/>
    </source>
</evidence>
<organism evidence="4 5">
    <name type="scientific">Lactobacillus taiwanensis</name>
    <dbReference type="NCBI Taxonomy" id="508451"/>
    <lineage>
        <taxon>Bacteria</taxon>
        <taxon>Bacillati</taxon>
        <taxon>Bacillota</taxon>
        <taxon>Bacilli</taxon>
        <taxon>Lactobacillales</taxon>
        <taxon>Lactobacillaceae</taxon>
        <taxon>Lactobacillus</taxon>
    </lineage>
</organism>
<dbReference type="AlphaFoldDB" id="A0A256LID3"/>
<keyword evidence="1" id="KW-1133">Transmembrane helix</keyword>
<keyword evidence="1" id="KW-0812">Transmembrane</keyword>
<protein>
    <recommendedName>
        <fullName evidence="2">LiaF transmembrane domain-containing protein</fullName>
    </recommendedName>
</protein>
<accession>A0A256LID3</accession>
<evidence type="ECO:0000259" key="2">
    <source>
        <dbReference type="Pfam" id="PF22570"/>
    </source>
</evidence>
<dbReference type="InterPro" id="IPR054331">
    <property type="entry name" value="LiaF_TM"/>
</dbReference>
<dbReference type="Proteomes" id="UP000216316">
    <property type="component" value="Unassembled WGS sequence"/>
</dbReference>
<dbReference type="Proteomes" id="UP000215828">
    <property type="component" value="Unassembled WGS sequence"/>
</dbReference>
<name>A0A256LID3_9LACO</name>
<reference evidence="5 6" key="3">
    <citation type="submission" date="2017-09" db="EMBL/GenBank/DDBJ databases">
        <title>Tripartite evolution among Lactobacillus johnsonii, Lactobacillus taiwanensis, Lactobacillus reuteri and their rodent host.</title>
        <authorList>
            <person name="Wang T."/>
            <person name="Knowles S."/>
            <person name="Cheng C."/>
        </authorList>
    </citation>
    <scope>NUCLEOTIDE SEQUENCE [LARGE SCALE GENOMIC DNA]</scope>
    <source>
        <strain evidence="4 5">609q</strain>
        <strain evidence="3 6">609u</strain>
    </source>
</reference>
<reference evidence="4 5" key="1">
    <citation type="submission" date="2017-04" db="EMBL/GenBank/DDBJ databases">
        <authorList>
            <person name="Afonso C.L."/>
            <person name="Miller P.J."/>
            <person name="Scott M.A."/>
            <person name="Spackman E."/>
            <person name="Goraichik I."/>
            <person name="Dimitrov K.M."/>
            <person name="Suarez D.L."/>
            <person name="Swayne D.E."/>
        </authorList>
    </citation>
    <scope>NUCLEOTIDE SEQUENCE [LARGE SCALE GENOMIC DNA]</scope>
    <source>
        <strain evidence="4 5">609q</strain>
    </source>
</reference>
<keyword evidence="6" id="KW-1185">Reference proteome</keyword>
<comment type="caution">
    <text evidence="4">The sequence shown here is derived from an EMBL/GenBank/DDBJ whole genome shotgun (WGS) entry which is preliminary data.</text>
</comment>